<comment type="caution">
    <text evidence="2">The sequence shown here is derived from an EMBL/GenBank/DDBJ whole genome shotgun (WGS) entry which is preliminary data.</text>
</comment>
<dbReference type="PANTHER" id="PTHR35870">
    <property type="entry name" value="PROTEIN, PUTATIVE (AFU_ORTHOLOGUE AFUA_5G03330)-RELATED"/>
    <property type="match status" value="1"/>
</dbReference>
<evidence type="ECO:0008006" key="4">
    <source>
        <dbReference type="Google" id="ProtNLM"/>
    </source>
</evidence>
<organism evidence="2 3">
    <name type="scientific">Aspergillus nanangensis</name>
    <dbReference type="NCBI Taxonomy" id="2582783"/>
    <lineage>
        <taxon>Eukaryota</taxon>
        <taxon>Fungi</taxon>
        <taxon>Dikarya</taxon>
        <taxon>Ascomycota</taxon>
        <taxon>Pezizomycotina</taxon>
        <taxon>Eurotiomycetes</taxon>
        <taxon>Eurotiomycetidae</taxon>
        <taxon>Eurotiales</taxon>
        <taxon>Aspergillaceae</taxon>
        <taxon>Aspergillus</taxon>
        <taxon>Aspergillus subgen. Circumdati</taxon>
    </lineage>
</organism>
<dbReference type="AlphaFoldDB" id="A0AAD4GTC5"/>
<dbReference type="Pfam" id="PF14027">
    <property type="entry name" value="Questin_oxidase"/>
    <property type="match status" value="1"/>
</dbReference>
<dbReference type="GO" id="GO:0016491">
    <property type="term" value="F:oxidoreductase activity"/>
    <property type="evidence" value="ECO:0007669"/>
    <property type="project" value="UniProtKB-KW"/>
</dbReference>
<reference evidence="2" key="1">
    <citation type="journal article" date="2019" name="Beilstein J. Org. Chem.">
        <title>Nanangenines: drimane sesquiterpenoids as the dominant metabolite cohort of a novel Australian fungus, Aspergillus nanangensis.</title>
        <authorList>
            <person name="Lacey H.J."/>
            <person name="Gilchrist C.L.M."/>
            <person name="Crombie A."/>
            <person name="Kalaitzis J.A."/>
            <person name="Vuong D."/>
            <person name="Rutledge P.J."/>
            <person name="Turner P."/>
            <person name="Pitt J.I."/>
            <person name="Lacey E."/>
            <person name="Chooi Y.H."/>
            <person name="Piggott A.M."/>
        </authorList>
    </citation>
    <scope>NUCLEOTIDE SEQUENCE</scope>
    <source>
        <strain evidence="2">MST-FP2251</strain>
    </source>
</reference>
<dbReference type="PANTHER" id="PTHR35870:SF1">
    <property type="entry name" value="PROTEIN, PUTATIVE (AFU_ORTHOLOGUE AFUA_5G03330)-RELATED"/>
    <property type="match status" value="1"/>
</dbReference>
<evidence type="ECO:0000256" key="1">
    <source>
        <dbReference type="ARBA" id="ARBA00023002"/>
    </source>
</evidence>
<reference evidence="2" key="2">
    <citation type="submission" date="2020-02" db="EMBL/GenBank/DDBJ databases">
        <authorList>
            <person name="Gilchrist C.L.M."/>
            <person name="Chooi Y.-H."/>
        </authorList>
    </citation>
    <scope>NUCLEOTIDE SEQUENCE</scope>
    <source>
        <strain evidence="2">MST-FP2251</strain>
    </source>
</reference>
<accession>A0AAD4GTC5</accession>
<dbReference type="EMBL" id="VCAU01000063">
    <property type="protein sequence ID" value="KAF9887293.1"/>
    <property type="molecule type" value="Genomic_DNA"/>
</dbReference>
<dbReference type="InterPro" id="IPR025337">
    <property type="entry name" value="Questin_oxidase-like"/>
</dbReference>
<evidence type="ECO:0000313" key="3">
    <source>
        <dbReference type="Proteomes" id="UP001194746"/>
    </source>
</evidence>
<dbReference type="Proteomes" id="UP001194746">
    <property type="component" value="Unassembled WGS sequence"/>
</dbReference>
<evidence type="ECO:0000313" key="2">
    <source>
        <dbReference type="EMBL" id="KAF9887293.1"/>
    </source>
</evidence>
<keyword evidence="3" id="KW-1185">Reference proteome</keyword>
<name>A0AAD4GTC5_ASPNN</name>
<keyword evidence="1" id="KW-0560">Oxidoreductase</keyword>
<proteinExistence type="predicted"/>
<protein>
    <recommendedName>
        <fullName evidence="4">HypA-like protein</fullName>
    </recommendedName>
</protein>
<gene>
    <name evidence="2" type="ORF">FE257_010288</name>
</gene>
<sequence>MATARKIYLSPSDTGIFSARVKEHAAETVNEVLQDNLEKHHVFFNNKGFHNHIVHHVLTIYALGASPELIRDSYVENKQYQNPALQVNEAIVRSLYEKQGFKENLGKGNNYPNYLEFFQREIEGKGVEHVLNQYVFAGDENAEAMMIRLFAGLLHPIIHLGFGLEFNQPAIVAEALSQAAVHDDALAKFLFPAEKAAGGLGKEAQKKPLLQILEGIRTNEKLVHSVRWEDDSKMRDGVLIRALDEMIETAAQVTVSEDEIDERTAEMINTVVYYTAAAQRRSKKVKFDFFFLHCVNVSIFFPKIMALSWIDVRSRVRLLEWKIRMDLLIYVSGGSPGLHLEDINKYQTAHDWSSIFEHGNVHTEDDGHFPKLARALANGEKACRPFESQGDRFKITGDAWLKIGNMVMDSTPYAGAAEEWVRFAGFDEAWREIEDRPRL</sequence>